<keyword evidence="5 7" id="KW-0548">Nucleotidyltransferase</keyword>
<evidence type="ECO:0000256" key="3">
    <source>
        <dbReference type="ARBA" id="ARBA00009789"/>
    </source>
</evidence>
<comment type="caution">
    <text evidence="8">The sequence shown here is derived from an EMBL/GenBank/DDBJ whole genome shotgun (WGS) entry which is preliminary data.</text>
</comment>
<feature type="site" description="Positions MEP for the nucleophilic attack" evidence="7">
    <location>
        <position position="156"/>
    </location>
</feature>
<feature type="site" description="Transition state stabilizer" evidence="7">
    <location>
        <position position="24"/>
    </location>
</feature>
<feature type="site" description="Transition state stabilizer" evidence="7">
    <location>
        <position position="17"/>
    </location>
</feature>
<dbReference type="PROSITE" id="PS01295">
    <property type="entry name" value="ISPD"/>
    <property type="match status" value="1"/>
</dbReference>
<feature type="site" description="Positions MEP for the nucleophilic attack" evidence="7">
    <location>
        <position position="216"/>
    </location>
</feature>
<evidence type="ECO:0000313" key="8">
    <source>
        <dbReference type="EMBL" id="PQJ55173.1"/>
    </source>
</evidence>
<comment type="pathway">
    <text evidence="2 7">Isoprenoid biosynthesis; isopentenyl diphosphate biosynthesis via DXP pathway; isopentenyl diphosphate from 1-deoxy-D-xylulose 5-phosphate: step 2/6.</text>
</comment>
<keyword evidence="6 7" id="KW-0414">Isoprene biosynthesis</keyword>
<dbReference type="GO" id="GO:0019288">
    <property type="term" value="P:isopentenyl diphosphate biosynthetic process, methylerythritol 4-phosphate pathway"/>
    <property type="evidence" value="ECO:0007669"/>
    <property type="project" value="UniProtKB-UniRule"/>
</dbReference>
<comment type="catalytic activity">
    <reaction evidence="1 7">
        <text>2-C-methyl-D-erythritol 4-phosphate + CTP + H(+) = 4-CDP-2-C-methyl-D-erythritol + diphosphate</text>
        <dbReference type="Rhea" id="RHEA:13429"/>
        <dbReference type="ChEBI" id="CHEBI:15378"/>
        <dbReference type="ChEBI" id="CHEBI:33019"/>
        <dbReference type="ChEBI" id="CHEBI:37563"/>
        <dbReference type="ChEBI" id="CHEBI:57823"/>
        <dbReference type="ChEBI" id="CHEBI:58262"/>
        <dbReference type="EC" id="2.7.7.60"/>
    </reaction>
</comment>
<evidence type="ECO:0000256" key="4">
    <source>
        <dbReference type="ARBA" id="ARBA00022679"/>
    </source>
</evidence>
<evidence type="ECO:0000256" key="6">
    <source>
        <dbReference type="ARBA" id="ARBA00023229"/>
    </source>
</evidence>
<dbReference type="NCBIfam" id="TIGR00453">
    <property type="entry name" value="ispD"/>
    <property type="match status" value="1"/>
</dbReference>
<dbReference type="Pfam" id="PF01128">
    <property type="entry name" value="IspD"/>
    <property type="match status" value="1"/>
</dbReference>
<comment type="similarity">
    <text evidence="3 7">Belongs to the IspD/TarI cytidylyltransferase family. IspD subfamily.</text>
</comment>
<reference evidence="8 9" key="1">
    <citation type="submission" date="2016-12" db="EMBL/GenBank/DDBJ databases">
        <title>Diversity of luminous bacteria.</title>
        <authorList>
            <person name="Yoshizawa S."/>
            <person name="Kogure K."/>
        </authorList>
    </citation>
    <scope>NUCLEOTIDE SEQUENCE [LARGE SCALE GENOMIC DNA]</scope>
    <source>
        <strain evidence="8 9">SA4-48</strain>
    </source>
</reference>
<organism evidence="8 9">
    <name type="scientific">Psychrosphaera saromensis</name>
    <dbReference type="NCBI Taxonomy" id="716813"/>
    <lineage>
        <taxon>Bacteria</taxon>
        <taxon>Pseudomonadati</taxon>
        <taxon>Pseudomonadota</taxon>
        <taxon>Gammaproteobacteria</taxon>
        <taxon>Alteromonadales</taxon>
        <taxon>Pseudoalteromonadaceae</taxon>
        <taxon>Psychrosphaera</taxon>
    </lineage>
</organism>
<gene>
    <name evidence="7" type="primary">ispD</name>
    <name evidence="8" type="ORF">BTO11_06060</name>
</gene>
<dbReference type="CDD" id="cd02516">
    <property type="entry name" value="CDP-ME_synthetase"/>
    <property type="match status" value="1"/>
</dbReference>
<dbReference type="InterPro" id="IPR034683">
    <property type="entry name" value="IspD/TarI"/>
</dbReference>
<dbReference type="Proteomes" id="UP000239007">
    <property type="component" value="Unassembled WGS sequence"/>
</dbReference>
<evidence type="ECO:0000313" key="9">
    <source>
        <dbReference type="Proteomes" id="UP000239007"/>
    </source>
</evidence>
<evidence type="ECO:0000256" key="2">
    <source>
        <dbReference type="ARBA" id="ARBA00004787"/>
    </source>
</evidence>
<dbReference type="HAMAP" id="MF_00108">
    <property type="entry name" value="IspD"/>
    <property type="match status" value="1"/>
</dbReference>
<accession>A0A2S7UZ09</accession>
<dbReference type="EMBL" id="MSCH01000003">
    <property type="protein sequence ID" value="PQJ55173.1"/>
    <property type="molecule type" value="Genomic_DNA"/>
</dbReference>
<protein>
    <recommendedName>
        <fullName evidence="7">2-C-methyl-D-erythritol 4-phosphate cytidylyltransferase</fullName>
        <ecNumber evidence="7">2.7.7.60</ecNumber>
    </recommendedName>
    <alternativeName>
        <fullName evidence="7">4-diphosphocytidyl-2C-methyl-D-erythritol synthase</fullName>
    </alternativeName>
    <alternativeName>
        <fullName evidence="7">MEP cytidylyltransferase</fullName>
        <shortName evidence="7">MCT</shortName>
    </alternativeName>
</protein>
<keyword evidence="9" id="KW-1185">Reference proteome</keyword>
<proteinExistence type="inferred from homology"/>
<dbReference type="GO" id="GO:0050518">
    <property type="term" value="F:2-C-methyl-D-erythritol 4-phosphate cytidylyltransferase activity"/>
    <property type="evidence" value="ECO:0007669"/>
    <property type="project" value="UniProtKB-UniRule"/>
</dbReference>
<dbReference type="AlphaFoldDB" id="A0A2S7UZ09"/>
<comment type="function">
    <text evidence="7">Catalyzes the formation of 4-diphosphocytidyl-2-C-methyl-D-erythritol from CTP and 2-C-methyl-D-erythritol 4-phosphate (MEP).</text>
</comment>
<sequence length="237" mass="26362">MAQTFSVVIPASGIGKRMQANMAKQYLPLMNKTVLEHTIHCFLDMPQVDEVVVAIAEHDEQFATLELAKHPKIHTVLGGKERANSVFNALDYLRNKNGSWVMVHDAARPCLEQKDILNLARECFTNNHAGILATQVRDTMKRTISNSNLINKTEDRENLWHALTPQCCDVKQLHKALSEQISSDGVINPAITDEASALELAGFPVAIVAGSGKNIKITQPEDLELAEYYIKSKINEF</sequence>
<keyword evidence="4 7" id="KW-0808">Transferase</keyword>
<dbReference type="UniPathway" id="UPA00056">
    <property type="reaction ID" value="UER00093"/>
</dbReference>
<dbReference type="FunFam" id="3.90.550.10:FF:000003">
    <property type="entry name" value="2-C-methyl-D-erythritol 4-phosphate cytidylyltransferase"/>
    <property type="match status" value="1"/>
</dbReference>
<dbReference type="EC" id="2.7.7.60" evidence="7"/>
<evidence type="ECO:0000256" key="1">
    <source>
        <dbReference type="ARBA" id="ARBA00001282"/>
    </source>
</evidence>
<name>A0A2S7UZ09_9GAMM</name>
<dbReference type="PANTHER" id="PTHR32125">
    <property type="entry name" value="2-C-METHYL-D-ERYTHRITOL 4-PHOSPHATE CYTIDYLYLTRANSFERASE, CHLOROPLASTIC"/>
    <property type="match status" value="1"/>
</dbReference>
<evidence type="ECO:0000256" key="7">
    <source>
        <dbReference type="HAMAP-Rule" id="MF_00108"/>
    </source>
</evidence>
<dbReference type="PANTHER" id="PTHR32125:SF4">
    <property type="entry name" value="2-C-METHYL-D-ERYTHRITOL 4-PHOSPHATE CYTIDYLYLTRANSFERASE, CHLOROPLASTIC"/>
    <property type="match status" value="1"/>
</dbReference>
<dbReference type="InterPro" id="IPR018294">
    <property type="entry name" value="ISPD_synthase_CS"/>
</dbReference>
<evidence type="ECO:0000256" key="5">
    <source>
        <dbReference type="ARBA" id="ARBA00022695"/>
    </source>
</evidence>
<dbReference type="InterPro" id="IPR029044">
    <property type="entry name" value="Nucleotide-diphossugar_trans"/>
</dbReference>
<dbReference type="SUPFAM" id="SSF53448">
    <property type="entry name" value="Nucleotide-diphospho-sugar transferases"/>
    <property type="match status" value="1"/>
</dbReference>
<dbReference type="Gene3D" id="3.90.550.10">
    <property type="entry name" value="Spore Coat Polysaccharide Biosynthesis Protein SpsA, Chain A"/>
    <property type="match status" value="1"/>
</dbReference>
<dbReference type="InterPro" id="IPR050088">
    <property type="entry name" value="IspD/TarI_cytidylyltransf_bact"/>
</dbReference>
<dbReference type="InterPro" id="IPR001228">
    <property type="entry name" value="IspD"/>
</dbReference>